<dbReference type="OrthoDB" id="5453998at2"/>
<dbReference type="Pfam" id="PF00497">
    <property type="entry name" value="SBP_bac_3"/>
    <property type="match status" value="1"/>
</dbReference>
<evidence type="ECO:0000313" key="4">
    <source>
        <dbReference type="Proteomes" id="UP000318307"/>
    </source>
</evidence>
<accession>A0A562RT66</accession>
<organism evidence="3 4">
    <name type="scientific">Desulfobotulus alkaliphilus</name>
    <dbReference type="NCBI Taxonomy" id="622671"/>
    <lineage>
        <taxon>Bacteria</taxon>
        <taxon>Pseudomonadati</taxon>
        <taxon>Thermodesulfobacteriota</taxon>
        <taxon>Desulfobacteria</taxon>
        <taxon>Desulfobacterales</taxon>
        <taxon>Desulfobacteraceae</taxon>
        <taxon>Desulfobotulus</taxon>
    </lineage>
</organism>
<dbReference type="SUPFAM" id="SSF53850">
    <property type="entry name" value="Periplasmic binding protein-like II"/>
    <property type="match status" value="1"/>
</dbReference>
<comment type="caution">
    <text evidence="3">The sequence shown here is derived from an EMBL/GenBank/DDBJ whole genome shotgun (WGS) entry which is preliminary data.</text>
</comment>
<protein>
    <submittedName>
        <fullName evidence="3">ABC-type amino acid transport substrate-binding protein</fullName>
    </submittedName>
</protein>
<dbReference type="InterPro" id="IPR001638">
    <property type="entry name" value="Solute-binding_3/MltF_N"/>
</dbReference>
<evidence type="ECO:0000259" key="2">
    <source>
        <dbReference type="Pfam" id="PF00497"/>
    </source>
</evidence>
<name>A0A562RT66_9BACT</name>
<dbReference type="PANTHER" id="PTHR35936">
    <property type="entry name" value="MEMBRANE-BOUND LYTIC MUREIN TRANSGLYCOSYLASE F"/>
    <property type="match status" value="1"/>
</dbReference>
<dbReference type="Gene3D" id="3.40.190.10">
    <property type="entry name" value="Periplasmic binding protein-like II"/>
    <property type="match status" value="2"/>
</dbReference>
<gene>
    <name evidence="3" type="ORF">LZ24_01693</name>
</gene>
<feature type="domain" description="Solute-binding protein family 3/N-terminal" evidence="2">
    <location>
        <begin position="44"/>
        <end position="245"/>
    </location>
</feature>
<keyword evidence="1" id="KW-0732">Signal</keyword>
<dbReference type="AlphaFoldDB" id="A0A562RT66"/>
<evidence type="ECO:0000256" key="1">
    <source>
        <dbReference type="ARBA" id="ARBA00022729"/>
    </source>
</evidence>
<proteinExistence type="predicted"/>
<dbReference type="RefSeq" id="WP_144684467.1">
    <property type="nucleotide sequence ID" value="NZ_VLLC01000011.1"/>
</dbReference>
<dbReference type="EMBL" id="VLLC01000011">
    <property type="protein sequence ID" value="TWI72285.1"/>
    <property type="molecule type" value="Genomic_DNA"/>
</dbReference>
<dbReference type="PANTHER" id="PTHR35936:SF6">
    <property type="entry name" value="AMINO ACID ABC TRANSPORTER SUBSTRATE-BINDING PAAT FAMILY PROTEIN"/>
    <property type="match status" value="1"/>
</dbReference>
<evidence type="ECO:0000313" key="3">
    <source>
        <dbReference type="EMBL" id="TWI72285.1"/>
    </source>
</evidence>
<dbReference type="Proteomes" id="UP000318307">
    <property type="component" value="Unassembled WGS sequence"/>
</dbReference>
<reference evidence="3 4" key="1">
    <citation type="submission" date="2019-07" db="EMBL/GenBank/DDBJ databases">
        <title>Genome sequencing of 100 strains of the haloalkaliphilic chemolithoautotrophic sulfur-oxidizing bacterium Thioalkalivibrio.</title>
        <authorList>
            <person name="Muyzer G."/>
        </authorList>
    </citation>
    <scope>NUCLEOTIDE SEQUENCE [LARGE SCALE GENOMIC DNA]</scope>
    <source>
        <strain evidence="3 4">ASO4-4</strain>
    </source>
</reference>
<keyword evidence="4" id="KW-1185">Reference proteome</keyword>
<sequence length="266" mass="30658">MAIRFSFRFFITLPALLLAVWPCQVISSTIHIATPEWQGQTAKDGSGLFFDLLRRMYEPHGIELSFEIASWNRSIQLVRDGHADAIPTVWRDDAEEAGLRLPRMPLYIEYTSVVFKRDRFPEWKGSDSLRGRSAVWINGYNYHRDTPLEGLPLSWTEVAKPETMWRMLAADRVDVLIDARMDVEKYMNKHLVDTVVFKMVPLWGHKAYLGFSDRPSSEKLMEIFDESMAAMLASGELATLHEKWGMKGFDPFAWEADGEMVFGKEE</sequence>